<protein>
    <submittedName>
        <fullName evidence="1">Uncharacterized protein</fullName>
    </submittedName>
</protein>
<comment type="caution">
    <text evidence="1">The sequence shown here is derived from an EMBL/GenBank/DDBJ whole genome shotgun (WGS) entry which is preliminary data.</text>
</comment>
<reference evidence="1 2" key="1">
    <citation type="submission" date="2020-12" db="EMBL/GenBank/DDBJ databases">
        <title>Concerted genomic and epigenomic changes stabilize Arabidopsis allopolyploids.</title>
        <authorList>
            <person name="Chen Z."/>
        </authorList>
    </citation>
    <scope>NUCLEOTIDE SEQUENCE [LARGE SCALE GENOMIC DNA]</scope>
    <source>
        <strain evidence="1">As9502</strain>
        <tissue evidence="1">Leaf</tissue>
    </source>
</reference>
<dbReference type="Proteomes" id="UP000694251">
    <property type="component" value="Chromosome 7"/>
</dbReference>
<sequence>MKILALQGKKKQTTVLIQESKRKKQSKHIPKWIIDLMHEVG</sequence>
<proteinExistence type="predicted"/>
<name>A0A8T2BXS2_ARASU</name>
<gene>
    <name evidence="1" type="ORF">ISN44_As07g005630</name>
</gene>
<evidence type="ECO:0000313" key="2">
    <source>
        <dbReference type="Proteomes" id="UP000694251"/>
    </source>
</evidence>
<dbReference type="EMBL" id="JAEFBJ010000007">
    <property type="protein sequence ID" value="KAG7588221.1"/>
    <property type="molecule type" value="Genomic_DNA"/>
</dbReference>
<keyword evidence="2" id="KW-1185">Reference proteome</keyword>
<organism evidence="1 2">
    <name type="scientific">Arabidopsis suecica</name>
    <name type="common">Swedish thale-cress</name>
    <name type="synonym">Cardaminopsis suecica</name>
    <dbReference type="NCBI Taxonomy" id="45249"/>
    <lineage>
        <taxon>Eukaryota</taxon>
        <taxon>Viridiplantae</taxon>
        <taxon>Streptophyta</taxon>
        <taxon>Embryophyta</taxon>
        <taxon>Tracheophyta</taxon>
        <taxon>Spermatophyta</taxon>
        <taxon>Magnoliopsida</taxon>
        <taxon>eudicotyledons</taxon>
        <taxon>Gunneridae</taxon>
        <taxon>Pentapetalae</taxon>
        <taxon>rosids</taxon>
        <taxon>malvids</taxon>
        <taxon>Brassicales</taxon>
        <taxon>Brassicaceae</taxon>
        <taxon>Camelineae</taxon>
        <taxon>Arabidopsis</taxon>
    </lineage>
</organism>
<evidence type="ECO:0000313" key="1">
    <source>
        <dbReference type="EMBL" id="KAG7588221.1"/>
    </source>
</evidence>
<dbReference type="AlphaFoldDB" id="A0A8T2BXS2"/>
<feature type="non-terminal residue" evidence="1">
    <location>
        <position position="41"/>
    </location>
</feature>
<accession>A0A8T2BXS2</accession>